<sequence>MDGTSGDKRWAAIMSSDMVGFTQTTQDLGQERAFALTQHALALAEKTVEAHGGRIVDTAGDGFLAAFGAPVALENATVMACRAALAFHRALDAEAEALRAEYGSVPSFRTGLSGGPIMVAHVNDARVKLIGDAVNEAARLEAEAPPGGIIASDTIVRESEGFVLTGDTGTLVLKGFANPVTWHRLEGLTDPATRFEGTAKRGLSGFVSRKPELDTALAALAGGRPVALSGVPGIGKSRLAYEITTALSDRKTIATGQCAPTDTAFALVFDLVRDAAGCPRDATRADIVAAATERFGSDLTGPLVAVLDSDGPKSDDKSRAIRTREALGALLTGIAGGFGIVFLVEDAHWLDSASSSVLAMLLDRGAPFIVTHRPTATAPWLSSPALCRIALAPLASADIETLVSMRLPGRISPALTQLIAEKSGGNPLVAEEITRALSLPGRLAASPDGLDLAGETASLLTGTLEQLILSRVDRLTAEDREAIETASAIGRDFSEDLLDAALGRASTLGQMADTDLIEPTGPRQWRFSHALVRDAVHGSLLTQRRQSAHKRIAGALEASTGSDGQDWARLAYHHDAAGNARDAVRAFIRAGQAALRDYDLPTADQTLGRAFAQLEHAPDLADEAQYRDLVLTWLRTLLQMGDFARLKNTARRALPRMEREGYSSALSITRTLTAIAMCQARDYAGAEALAQATLTDAEAAGDPGGAAWAKTALMRVFDETGWQTIETIERLAAEIRPVAEAIDDRHLAMTALYQLSSAYRSVGRKQEALAAAERILTFAKRYDDRRALAFAAWSKALIFGIEGDPERALDAVAEGRRNAIPGSGDESVCRTVELFSATFLAQPETVRDEVEASIAKYRHMGDHNLLHSMEWIGTVIEFRSGRLHAGWQRLNRLLTEVAPLGNVNVERQFRLLKAEVLLSAAGLIDPDSEAPPDRPKPHRERPEAADIITFLRIRPTALRHARTELQRCLELEREAGGAHFARAKIGLGLVALARRRRKVARDHLTAGHAAALAEGVPVLVARADRALAKLRP</sequence>
<dbReference type="Pfam" id="PF13191">
    <property type="entry name" value="AAA_16"/>
    <property type="match status" value="1"/>
</dbReference>
<evidence type="ECO:0000256" key="2">
    <source>
        <dbReference type="ARBA" id="ARBA00022840"/>
    </source>
</evidence>
<protein>
    <submittedName>
        <fullName evidence="4">AAA family ATPase</fullName>
    </submittedName>
</protein>
<feature type="domain" description="Guanylate cyclase" evidence="3">
    <location>
        <begin position="12"/>
        <end position="141"/>
    </location>
</feature>
<organism evidence="4 5">
    <name type="scientific">Kangsaoukella pontilimi</name>
    <dbReference type="NCBI Taxonomy" id="2691042"/>
    <lineage>
        <taxon>Bacteria</taxon>
        <taxon>Pseudomonadati</taxon>
        <taxon>Pseudomonadota</taxon>
        <taxon>Alphaproteobacteria</taxon>
        <taxon>Rhodobacterales</taxon>
        <taxon>Paracoccaceae</taxon>
        <taxon>Kangsaoukella</taxon>
    </lineage>
</organism>
<dbReference type="GO" id="GO:0005737">
    <property type="term" value="C:cytoplasm"/>
    <property type="evidence" value="ECO:0007669"/>
    <property type="project" value="TreeGrafter"/>
</dbReference>
<name>A0A7C9IKM6_9RHOB</name>
<dbReference type="AlphaFoldDB" id="A0A7C9IKM6"/>
<dbReference type="PROSITE" id="PS50125">
    <property type="entry name" value="GUANYLATE_CYCLASE_2"/>
    <property type="match status" value="1"/>
</dbReference>
<comment type="caution">
    <text evidence="4">The sequence shown here is derived from an EMBL/GenBank/DDBJ whole genome shotgun (WGS) entry which is preliminary data.</text>
</comment>
<evidence type="ECO:0000259" key="3">
    <source>
        <dbReference type="PROSITE" id="PS50125"/>
    </source>
</evidence>
<dbReference type="EMBL" id="WUPT01000005">
    <property type="protein sequence ID" value="MXQ09722.1"/>
    <property type="molecule type" value="Genomic_DNA"/>
</dbReference>
<dbReference type="InterPro" id="IPR001054">
    <property type="entry name" value="A/G_cyclase"/>
</dbReference>
<dbReference type="Gene3D" id="1.25.40.10">
    <property type="entry name" value="Tetratricopeptide repeat domain"/>
    <property type="match status" value="1"/>
</dbReference>
<dbReference type="PANTHER" id="PTHR16305">
    <property type="entry name" value="TESTICULAR SOLUBLE ADENYLYL CYCLASE"/>
    <property type="match status" value="1"/>
</dbReference>
<dbReference type="Pfam" id="PF00211">
    <property type="entry name" value="Guanylate_cyc"/>
    <property type="match status" value="1"/>
</dbReference>
<dbReference type="SUPFAM" id="SSF52540">
    <property type="entry name" value="P-loop containing nucleoside triphosphate hydrolases"/>
    <property type="match status" value="1"/>
</dbReference>
<dbReference type="InterPro" id="IPR041664">
    <property type="entry name" value="AAA_16"/>
</dbReference>
<evidence type="ECO:0000256" key="1">
    <source>
        <dbReference type="ARBA" id="ARBA00022741"/>
    </source>
</evidence>
<dbReference type="Gene3D" id="3.30.70.1230">
    <property type="entry name" value="Nucleotide cyclase"/>
    <property type="match status" value="1"/>
</dbReference>
<dbReference type="GO" id="GO:0009190">
    <property type="term" value="P:cyclic nucleotide biosynthetic process"/>
    <property type="evidence" value="ECO:0007669"/>
    <property type="project" value="InterPro"/>
</dbReference>
<dbReference type="GO" id="GO:0005524">
    <property type="term" value="F:ATP binding"/>
    <property type="evidence" value="ECO:0007669"/>
    <property type="project" value="UniProtKB-KW"/>
</dbReference>
<dbReference type="InterPro" id="IPR029787">
    <property type="entry name" value="Nucleotide_cyclase"/>
</dbReference>
<dbReference type="Proteomes" id="UP000480350">
    <property type="component" value="Unassembled WGS sequence"/>
</dbReference>
<evidence type="ECO:0000313" key="4">
    <source>
        <dbReference type="EMBL" id="MXQ09722.1"/>
    </source>
</evidence>
<keyword evidence="2" id="KW-0067">ATP-binding</keyword>
<reference evidence="4 5" key="2">
    <citation type="submission" date="2020-03" db="EMBL/GenBank/DDBJ databases">
        <title>Kangsaoukella pontilimi gen. nov., sp. nov., a new member of the family Rhodobacteraceae isolated from a tidal mudflat.</title>
        <authorList>
            <person name="Kim I.S."/>
        </authorList>
    </citation>
    <scope>NUCLEOTIDE SEQUENCE [LARGE SCALE GENOMIC DNA]</scope>
    <source>
        <strain evidence="4 5">GH1-50</strain>
    </source>
</reference>
<keyword evidence="1" id="KW-0547">Nucleotide-binding</keyword>
<keyword evidence="5" id="KW-1185">Reference proteome</keyword>
<accession>A0A7C9IKM6</accession>
<dbReference type="SUPFAM" id="SSF48452">
    <property type="entry name" value="TPR-like"/>
    <property type="match status" value="1"/>
</dbReference>
<dbReference type="GO" id="GO:0035556">
    <property type="term" value="P:intracellular signal transduction"/>
    <property type="evidence" value="ECO:0007669"/>
    <property type="project" value="InterPro"/>
</dbReference>
<proteinExistence type="predicted"/>
<dbReference type="PANTHER" id="PTHR16305:SF28">
    <property type="entry name" value="GUANYLATE CYCLASE DOMAIN-CONTAINING PROTEIN"/>
    <property type="match status" value="1"/>
</dbReference>
<dbReference type="SUPFAM" id="SSF55073">
    <property type="entry name" value="Nucleotide cyclase"/>
    <property type="match status" value="1"/>
</dbReference>
<dbReference type="RefSeq" id="WP_160765648.1">
    <property type="nucleotide sequence ID" value="NZ_WUPT01000005.1"/>
</dbReference>
<evidence type="ECO:0000313" key="5">
    <source>
        <dbReference type="Proteomes" id="UP000480350"/>
    </source>
</evidence>
<dbReference type="GO" id="GO:0004016">
    <property type="term" value="F:adenylate cyclase activity"/>
    <property type="evidence" value="ECO:0007669"/>
    <property type="project" value="TreeGrafter"/>
</dbReference>
<dbReference type="InterPro" id="IPR027417">
    <property type="entry name" value="P-loop_NTPase"/>
</dbReference>
<dbReference type="CDD" id="cd07302">
    <property type="entry name" value="CHD"/>
    <property type="match status" value="1"/>
</dbReference>
<gene>
    <name evidence="4" type="ORF">GQ651_17895</name>
</gene>
<reference evidence="4 5" key="1">
    <citation type="submission" date="2019-12" db="EMBL/GenBank/DDBJ databases">
        <authorList>
            <person name="Lee S.D."/>
        </authorList>
    </citation>
    <scope>NUCLEOTIDE SEQUENCE [LARGE SCALE GENOMIC DNA]</scope>
    <source>
        <strain evidence="4 5">GH1-50</strain>
    </source>
</reference>
<dbReference type="InterPro" id="IPR011990">
    <property type="entry name" value="TPR-like_helical_dom_sf"/>
</dbReference>